<proteinExistence type="predicted"/>
<dbReference type="PANTHER" id="PTHR11860:SF111">
    <property type="entry name" value="IMMUNOGLOBULIN SUBTYPE DOMAIN-CONTAINING PROTEIN"/>
    <property type="match status" value="1"/>
</dbReference>
<dbReference type="SUPFAM" id="SSF48726">
    <property type="entry name" value="Immunoglobulin"/>
    <property type="match status" value="2"/>
</dbReference>
<evidence type="ECO:0000256" key="6">
    <source>
        <dbReference type="SAM" id="SignalP"/>
    </source>
</evidence>
<name>A0A8B9GV47_ASTMX</name>
<feature type="signal peptide" evidence="6">
    <location>
        <begin position="1"/>
        <end position="18"/>
    </location>
</feature>
<dbReference type="InterPro" id="IPR036179">
    <property type="entry name" value="Ig-like_dom_sf"/>
</dbReference>
<dbReference type="InterPro" id="IPR050671">
    <property type="entry name" value="CD300_family_receptors"/>
</dbReference>
<organism evidence="9 10">
    <name type="scientific">Astyanax mexicanus</name>
    <name type="common">Blind cave fish</name>
    <name type="synonym">Astyanax fasciatus mexicanus</name>
    <dbReference type="NCBI Taxonomy" id="7994"/>
    <lineage>
        <taxon>Eukaryota</taxon>
        <taxon>Metazoa</taxon>
        <taxon>Chordata</taxon>
        <taxon>Craniata</taxon>
        <taxon>Vertebrata</taxon>
        <taxon>Euteleostomi</taxon>
        <taxon>Actinopterygii</taxon>
        <taxon>Neopterygii</taxon>
        <taxon>Teleostei</taxon>
        <taxon>Ostariophysi</taxon>
        <taxon>Characiformes</taxon>
        <taxon>Characoidei</taxon>
        <taxon>Acestrorhamphidae</taxon>
        <taxon>Acestrorhamphinae</taxon>
        <taxon>Astyanax</taxon>
    </lineage>
</organism>
<dbReference type="EMBL" id="JAICCE010000021">
    <property type="protein sequence ID" value="KAG9262835.1"/>
    <property type="molecule type" value="Genomic_DNA"/>
</dbReference>
<dbReference type="InterPro" id="IPR013783">
    <property type="entry name" value="Ig-like_fold"/>
</dbReference>
<evidence type="ECO:0000313" key="9">
    <source>
        <dbReference type="Ensembl" id="ENSAMXP00005004322.1"/>
    </source>
</evidence>
<dbReference type="SMART" id="SM00409">
    <property type="entry name" value="IG"/>
    <property type="match status" value="2"/>
</dbReference>
<dbReference type="GO" id="GO:0005886">
    <property type="term" value="C:plasma membrane"/>
    <property type="evidence" value="ECO:0007669"/>
    <property type="project" value="TreeGrafter"/>
</dbReference>
<feature type="chain" id="PRO_5044668780" description="Ig-like domain-containing protein" evidence="6">
    <location>
        <begin position="19"/>
        <end position="345"/>
    </location>
</feature>
<dbReference type="AlphaFoldDB" id="A0A8B9GV47"/>
<evidence type="ECO:0000256" key="2">
    <source>
        <dbReference type="ARBA" id="ARBA00022692"/>
    </source>
</evidence>
<dbReference type="Ensembl" id="ENSAMXT00005004909.1">
    <property type="protein sequence ID" value="ENSAMXP00005004322.1"/>
    <property type="gene ID" value="ENSAMXG00005002651.1"/>
</dbReference>
<dbReference type="Proteomes" id="UP000694621">
    <property type="component" value="Unplaced"/>
</dbReference>
<reference evidence="8 11" key="1">
    <citation type="submission" date="2021-07" db="EMBL/GenBank/DDBJ databases">
        <authorList>
            <person name="Imarazene B."/>
            <person name="Zahm M."/>
            <person name="Klopp C."/>
            <person name="Cabau C."/>
            <person name="Beille S."/>
            <person name="Jouanno E."/>
            <person name="Castinel A."/>
            <person name="Lluch J."/>
            <person name="Gil L."/>
            <person name="Kuchtly C."/>
            <person name="Lopez Roques C."/>
            <person name="Donnadieu C."/>
            <person name="Parrinello H."/>
            <person name="Journot L."/>
            <person name="Du K."/>
            <person name="Schartl M."/>
            <person name="Retaux S."/>
            <person name="Guiguen Y."/>
        </authorList>
    </citation>
    <scope>NUCLEOTIDE SEQUENCE [LARGE SCALE GENOMIC DNA]</scope>
    <source>
        <strain evidence="8">Pach_M1</strain>
        <tissue evidence="8">Testis</tissue>
    </source>
</reference>
<gene>
    <name evidence="8" type="ORF">AMEX_G24750</name>
</gene>
<feature type="transmembrane region" description="Helical" evidence="5">
    <location>
        <begin position="248"/>
        <end position="269"/>
    </location>
</feature>
<evidence type="ECO:0000313" key="11">
    <source>
        <dbReference type="Proteomes" id="UP000752171"/>
    </source>
</evidence>
<dbReference type="GO" id="GO:0004888">
    <property type="term" value="F:transmembrane signaling receptor activity"/>
    <property type="evidence" value="ECO:0007669"/>
    <property type="project" value="TreeGrafter"/>
</dbReference>
<evidence type="ECO:0000256" key="4">
    <source>
        <dbReference type="SAM" id="MobiDB-lite"/>
    </source>
</evidence>
<feature type="region of interest" description="Disordered" evidence="4">
    <location>
        <begin position="276"/>
        <end position="345"/>
    </location>
</feature>
<feature type="compositionally biased region" description="Polar residues" evidence="4">
    <location>
        <begin position="336"/>
        <end position="345"/>
    </location>
</feature>
<dbReference type="PROSITE" id="PS50835">
    <property type="entry name" value="IG_LIKE"/>
    <property type="match status" value="1"/>
</dbReference>
<dbReference type="Pfam" id="PF07686">
    <property type="entry name" value="V-set"/>
    <property type="match status" value="1"/>
</dbReference>
<evidence type="ECO:0000256" key="5">
    <source>
        <dbReference type="SAM" id="Phobius"/>
    </source>
</evidence>
<keyword evidence="6" id="KW-0732">Signal</keyword>
<evidence type="ECO:0000256" key="1">
    <source>
        <dbReference type="ARBA" id="ARBA00004370"/>
    </source>
</evidence>
<dbReference type="PANTHER" id="PTHR11860">
    <property type="entry name" value="POLYMERIC-IMMUNOGLOBULIN RECEPTOR"/>
    <property type="match status" value="1"/>
</dbReference>
<comment type="subcellular location">
    <subcellularLocation>
        <location evidence="1">Membrane</location>
    </subcellularLocation>
</comment>
<evidence type="ECO:0000313" key="8">
    <source>
        <dbReference type="EMBL" id="KAG9262835.1"/>
    </source>
</evidence>
<dbReference type="InterPro" id="IPR003599">
    <property type="entry name" value="Ig_sub"/>
</dbReference>
<accession>A0A8B9GV47</accession>
<evidence type="ECO:0000313" key="10">
    <source>
        <dbReference type="Proteomes" id="UP000694621"/>
    </source>
</evidence>
<dbReference type="InterPro" id="IPR007110">
    <property type="entry name" value="Ig-like_dom"/>
</dbReference>
<evidence type="ECO:0000256" key="3">
    <source>
        <dbReference type="ARBA" id="ARBA00023136"/>
    </source>
</evidence>
<keyword evidence="3 5" id="KW-0472">Membrane</keyword>
<reference evidence="9" key="2">
    <citation type="submission" date="2025-05" db="UniProtKB">
        <authorList>
            <consortium name="Ensembl"/>
        </authorList>
    </citation>
    <scope>IDENTIFICATION</scope>
</reference>
<feature type="domain" description="Ig-like" evidence="7">
    <location>
        <begin position="130"/>
        <end position="202"/>
    </location>
</feature>
<protein>
    <recommendedName>
        <fullName evidence="7">Ig-like domain-containing protein</fullName>
    </recommendedName>
</protein>
<keyword evidence="5" id="KW-1133">Transmembrane helix</keyword>
<evidence type="ECO:0000259" key="7">
    <source>
        <dbReference type="PROSITE" id="PS50835"/>
    </source>
</evidence>
<dbReference type="Gene3D" id="2.60.40.10">
    <property type="entry name" value="Immunoglobulins"/>
    <property type="match status" value="2"/>
</dbReference>
<sequence>MNILLVFTLYLMSGPACCLNVIGYSGGSVIIYCNQKEYGKRDLYFCKNLQASDPQKKECVFLKGSSYVIRDRFTLIDSKESFIVTFRELGLQDDGSYQCGANGEWIRDLNLKVNSDPCCLYPKSVIGYLGETITISCSYPGKFQTSLKFIFKLSSESMVVVMSTTDAQKDRFSMFEDRSSGVVNVKIRDVRDDDVGVYSCAVWIGVNDVSYYTLFQKVHLQVTEFKTPEPPESSEHSSNISTPGSSTIIISVSICVVLLLIGGLTLIFYKLRCSRTGGSADASKRSRTNAPADVDYENDPPGVQNKTRRTPDYQNMEPNTPEYLSLDPRTRESDSFYHNLNSNQT</sequence>
<keyword evidence="2 5" id="KW-0812">Transmembrane</keyword>
<dbReference type="InterPro" id="IPR013106">
    <property type="entry name" value="Ig_V-set"/>
</dbReference>
<dbReference type="Proteomes" id="UP000752171">
    <property type="component" value="Unassembled WGS sequence"/>
</dbReference>